<dbReference type="InterPro" id="IPR045054">
    <property type="entry name" value="P4HA-like"/>
</dbReference>
<dbReference type="SMART" id="SM00702">
    <property type="entry name" value="P4Hc"/>
    <property type="match status" value="1"/>
</dbReference>
<proteinExistence type="predicted"/>
<dbReference type="Pfam" id="PF13640">
    <property type="entry name" value="2OG-FeII_Oxy_3"/>
    <property type="match status" value="1"/>
</dbReference>
<evidence type="ECO:0000256" key="4">
    <source>
        <dbReference type="ARBA" id="ARBA00023002"/>
    </source>
</evidence>
<dbReference type="PROSITE" id="PS51471">
    <property type="entry name" value="FE2OG_OXY"/>
    <property type="match status" value="1"/>
</dbReference>
<feature type="region of interest" description="Disordered" evidence="6">
    <location>
        <begin position="1"/>
        <end position="21"/>
    </location>
</feature>
<dbReference type="AlphaFoldDB" id="A0A7S3BDR7"/>
<organism evidence="8">
    <name type="scientific">Haptolina ericina</name>
    <dbReference type="NCBI Taxonomy" id="156174"/>
    <lineage>
        <taxon>Eukaryota</taxon>
        <taxon>Haptista</taxon>
        <taxon>Haptophyta</taxon>
        <taxon>Prymnesiophyceae</taxon>
        <taxon>Prymnesiales</taxon>
        <taxon>Prymnesiaceae</taxon>
        <taxon>Haptolina</taxon>
    </lineage>
</organism>
<name>A0A7S3BDR7_9EUKA</name>
<keyword evidence="3" id="KW-0223">Dioxygenase</keyword>
<dbReference type="EMBL" id="HBHX01051013">
    <property type="protein sequence ID" value="CAE0130470.1"/>
    <property type="molecule type" value="Transcribed_RNA"/>
</dbReference>
<dbReference type="InterPro" id="IPR006620">
    <property type="entry name" value="Pro_4_hyd_alph"/>
</dbReference>
<dbReference type="InterPro" id="IPR044862">
    <property type="entry name" value="Pro_4_hyd_alph_FE2OG_OXY"/>
</dbReference>
<gene>
    <name evidence="8" type="ORF">HERI1096_LOCUS28186</name>
</gene>
<reference evidence="8" key="1">
    <citation type="submission" date="2021-01" db="EMBL/GenBank/DDBJ databases">
        <authorList>
            <person name="Corre E."/>
            <person name="Pelletier E."/>
            <person name="Niang G."/>
            <person name="Scheremetjew M."/>
            <person name="Finn R."/>
            <person name="Kale V."/>
            <person name="Holt S."/>
            <person name="Cochrane G."/>
            <person name="Meng A."/>
            <person name="Brown T."/>
            <person name="Cohen L."/>
        </authorList>
    </citation>
    <scope>NUCLEOTIDE SEQUENCE</scope>
    <source>
        <strain evidence="8">CCMP281</strain>
    </source>
</reference>
<keyword evidence="2" id="KW-0479">Metal-binding</keyword>
<dbReference type="Gene3D" id="2.60.120.620">
    <property type="entry name" value="q2cbj1_9rhob like domain"/>
    <property type="match status" value="1"/>
</dbReference>
<feature type="domain" description="Fe2OG dioxygenase" evidence="7">
    <location>
        <begin position="65"/>
        <end position="170"/>
    </location>
</feature>
<evidence type="ECO:0000256" key="3">
    <source>
        <dbReference type="ARBA" id="ARBA00022964"/>
    </source>
</evidence>
<evidence type="ECO:0000259" key="7">
    <source>
        <dbReference type="PROSITE" id="PS51471"/>
    </source>
</evidence>
<dbReference type="GO" id="GO:0005783">
    <property type="term" value="C:endoplasmic reticulum"/>
    <property type="evidence" value="ECO:0007669"/>
    <property type="project" value="TreeGrafter"/>
</dbReference>
<dbReference type="GO" id="GO:0005506">
    <property type="term" value="F:iron ion binding"/>
    <property type="evidence" value="ECO:0007669"/>
    <property type="project" value="InterPro"/>
</dbReference>
<sequence>MDVTLPQMTRSVVSGGSTSYERRSYSQNMYPDFNDNTDPVTQLSKRLFAFAREVAGYEQLHENPGQEPVNAVFYKDYDDQYRAHCDGECHGGPYREGKRIATALTYCETPEQGGYTLFTRSGLKVVPRKGTMLFFGYKLPGPKMDNGRTEHSGCPLRKGRKWIATMWFREGVTPERNWEAMRDL</sequence>
<evidence type="ECO:0000256" key="2">
    <source>
        <dbReference type="ARBA" id="ARBA00022723"/>
    </source>
</evidence>
<comment type="cofactor">
    <cofactor evidence="1">
        <name>L-ascorbate</name>
        <dbReference type="ChEBI" id="CHEBI:38290"/>
    </cofactor>
</comment>
<dbReference type="InterPro" id="IPR005123">
    <property type="entry name" value="Oxoglu/Fe-dep_dioxygenase_dom"/>
</dbReference>
<evidence type="ECO:0000256" key="6">
    <source>
        <dbReference type="SAM" id="MobiDB-lite"/>
    </source>
</evidence>
<keyword evidence="4" id="KW-0560">Oxidoreductase</keyword>
<evidence type="ECO:0000256" key="5">
    <source>
        <dbReference type="ARBA" id="ARBA00023004"/>
    </source>
</evidence>
<dbReference type="PANTHER" id="PTHR10869">
    <property type="entry name" value="PROLYL 4-HYDROXYLASE ALPHA SUBUNIT"/>
    <property type="match status" value="1"/>
</dbReference>
<dbReference type="GO" id="GO:0031418">
    <property type="term" value="F:L-ascorbic acid binding"/>
    <property type="evidence" value="ECO:0007669"/>
    <property type="project" value="InterPro"/>
</dbReference>
<protein>
    <recommendedName>
        <fullName evidence="7">Fe2OG dioxygenase domain-containing protein</fullName>
    </recommendedName>
</protein>
<dbReference type="GO" id="GO:0004656">
    <property type="term" value="F:procollagen-proline 4-dioxygenase activity"/>
    <property type="evidence" value="ECO:0007669"/>
    <property type="project" value="TreeGrafter"/>
</dbReference>
<dbReference type="PANTHER" id="PTHR10869:SF226">
    <property type="entry name" value="PROLYL 4-HYDROXYLASE ALPHA SUBUNIT DOMAIN-CONTAINING PROTEIN"/>
    <property type="match status" value="1"/>
</dbReference>
<evidence type="ECO:0000256" key="1">
    <source>
        <dbReference type="ARBA" id="ARBA00001961"/>
    </source>
</evidence>
<evidence type="ECO:0000313" key="8">
    <source>
        <dbReference type="EMBL" id="CAE0130470.1"/>
    </source>
</evidence>
<accession>A0A7S3BDR7</accession>
<keyword evidence="5" id="KW-0408">Iron</keyword>